<dbReference type="InterPro" id="IPR036396">
    <property type="entry name" value="Cyt_P450_sf"/>
</dbReference>
<dbReference type="Ensembl" id="ENSVKKT00000000252.1">
    <property type="protein sequence ID" value="ENSVKKP00000000244.1"/>
    <property type="gene ID" value="ENSVKKG00000000230.1"/>
</dbReference>
<dbReference type="Proteomes" id="UP000694545">
    <property type="component" value="Unplaced"/>
</dbReference>
<dbReference type="PRINTS" id="PR00463">
    <property type="entry name" value="EP450I"/>
</dbReference>
<organism evidence="6 7">
    <name type="scientific">Varanus komodoensis</name>
    <name type="common">Komodo dragon</name>
    <dbReference type="NCBI Taxonomy" id="61221"/>
    <lineage>
        <taxon>Eukaryota</taxon>
        <taxon>Metazoa</taxon>
        <taxon>Chordata</taxon>
        <taxon>Craniata</taxon>
        <taxon>Vertebrata</taxon>
        <taxon>Euteleostomi</taxon>
        <taxon>Lepidosauria</taxon>
        <taxon>Squamata</taxon>
        <taxon>Bifurcata</taxon>
        <taxon>Unidentata</taxon>
        <taxon>Episquamata</taxon>
        <taxon>Toxicofera</taxon>
        <taxon>Anguimorpha</taxon>
        <taxon>Paleoanguimorpha</taxon>
        <taxon>Varanoidea</taxon>
        <taxon>Varanidae</taxon>
        <taxon>Varanus</taxon>
    </lineage>
</organism>
<evidence type="ECO:0000256" key="3">
    <source>
        <dbReference type="ARBA" id="ARBA00022723"/>
    </source>
</evidence>
<evidence type="ECO:0000256" key="4">
    <source>
        <dbReference type="ARBA" id="ARBA00023004"/>
    </source>
</evidence>
<dbReference type="Gene3D" id="1.10.630.10">
    <property type="entry name" value="Cytochrome P450"/>
    <property type="match status" value="1"/>
</dbReference>
<sequence>MFWFWFFSPAEQVQEELDVVLGSSTSICYEDRKILPFTNAVLHETQRHSSPNAVGTVHTKVRLIDTIVLPNLFSVHYDPEEWETPRKFNPGHFLDKDGNFLNKYAFLIFMAGVRVCLGEKIAPEEVSLFISFEVTVETIPGFLAQPQPFKICAVPH</sequence>
<dbReference type="GO" id="GO:0020037">
    <property type="term" value="F:heme binding"/>
    <property type="evidence" value="ECO:0007669"/>
    <property type="project" value="InterPro"/>
</dbReference>
<dbReference type="InterPro" id="IPR050182">
    <property type="entry name" value="Cytochrome_P450_fam2"/>
</dbReference>
<evidence type="ECO:0000313" key="6">
    <source>
        <dbReference type="Ensembl" id="ENSVKKP00000000244.1"/>
    </source>
</evidence>
<feature type="binding site" description="axial binding residue" evidence="5">
    <location>
        <position position="116"/>
    </location>
    <ligand>
        <name>heme</name>
        <dbReference type="ChEBI" id="CHEBI:30413"/>
    </ligand>
    <ligandPart>
        <name>Fe</name>
        <dbReference type="ChEBI" id="CHEBI:18248"/>
    </ligandPart>
</feature>
<name>A0A8D2INJ8_VARKO</name>
<dbReference type="GO" id="GO:0005737">
    <property type="term" value="C:cytoplasm"/>
    <property type="evidence" value="ECO:0007669"/>
    <property type="project" value="TreeGrafter"/>
</dbReference>
<comment type="cofactor">
    <cofactor evidence="1 5">
        <name>heme</name>
        <dbReference type="ChEBI" id="CHEBI:30413"/>
    </cofactor>
</comment>
<evidence type="ECO:0000256" key="5">
    <source>
        <dbReference type="PIRSR" id="PIRSR602401-1"/>
    </source>
</evidence>
<dbReference type="Pfam" id="PF00067">
    <property type="entry name" value="p450"/>
    <property type="match status" value="1"/>
</dbReference>
<comment type="similarity">
    <text evidence="2">Belongs to the cytochrome P450 family.</text>
</comment>
<keyword evidence="3 5" id="KW-0479">Metal-binding</keyword>
<evidence type="ECO:0000256" key="1">
    <source>
        <dbReference type="ARBA" id="ARBA00001971"/>
    </source>
</evidence>
<dbReference type="PANTHER" id="PTHR24300">
    <property type="entry name" value="CYTOCHROME P450 508A4-RELATED"/>
    <property type="match status" value="1"/>
</dbReference>
<reference evidence="6" key="2">
    <citation type="submission" date="2025-09" db="UniProtKB">
        <authorList>
            <consortium name="Ensembl"/>
        </authorList>
    </citation>
    <scope>IDENTIFICATION</scope>
</reference>
<dbReference type="GO" id="GO:0016712">
    <property type="term" value="F:oxidoreductase activity, acting on paired donors, with incorporation or reduction of molecular oxygen, reduced flavin or flavoprotein as one donor, and incorporation of one atom of oxygen"/>
    <property type="evidence" value="ECO:0007669"/>
    <property type="project" value="TreeGrafter"/>
</dbReference>
<dbReference type="SUPFAM" id="SSF48264">
    <property type="entry name" value="Cytochrome P450"/>
    <property type="match status" value="1"/>
</dbReference>
<dbReference type="PANTHER" id="PTHR24300:SF368">
    <property type="entry name" value="CYTOCHROME P450, FAMILY 2, SUBFAMILY AB, POLYPEPTIDE 1"/>
    <property type="match status" value="1"/>
</dbReference>
<dbReference type="InterPro" id="IPR002401">
    <property type="entry name" value="Cyt_P450_E_grp-I"/>
</dbReference>
<protein>
    <submittedName>
        <fullName evidence="6">Uncharacterized protein</fullName>
    </submittedName>
</protein>
<dbReference type="GO" id="GO:0006805">
    <property type="term" value="P:xenobiotic metabolic process"/>
    <property type="evidence" value="ECO:0007669"/>
    <property type="project" value="TreeGrafter"/>
</dbReference>
<dbReference type="InterPro" id="IPR001128">
    <property type="entry name" value="Cyt_P450"/>
</dbReference>
<evidence type="ECO:0000256" key="2">
    <source>
        <dbReference type="ARBA" id="ARBA00010617"/>
    </source>
</evidence>
<dbReference type="GO" id="GO:0006082">
    <property type="term" value="P:organic acid metabolic process"/>
    <property type="evidence" value="ECO:0007669"/>
    <property type="project" value="TreeGrafter"/>
</dbReference>
<keyword evidence="5" id="KW-0349">Heme</keyword>
<keyword evidence="7" id="KW-1185">Reference proteome</keyword>
<keyword evidence="4 5" id="KW-0408">Iron</keyword>
<evidence type="ECO:0000313" key="7">
    <source>
        <dbReference type="Proteomes" id="UP000694545"/>
    </source>
</evidence>
<accession>A0A8D2INJ8</accession>
<dbReference type="GO" id="GO:0005506">
    <property type="term" value="F:iron ion binding"/>
    <property type="evidence" value="ECO:0007669"/>
    <property type="project" value="InterPro"/>
</dbReference>
<reference evidence="6" key="1">
    <citation type="submission" date="2025-08" db="UniProtKB">
        <authorList>
            <consortium name="Ensembl"/>
        </authorList>
    </citation>
    <scope>IDENTIFICATION</scope>
</reference>
<proteinExistence type="inferred from homology"/>
<dbReference type="AlphaFoldDB" id="A0A8D2INJ8"/>